<gene>
    <name evidence="1" type="ORF">LCI18_007915</name>
</gene>
<sequence>MAQTSLAIYTDYKTRQTLEEPRKTFEDLRKTIPHILDKIRSLEIRTPNRAFNSSTAFSAAFQGTAAIALPLMVLELSLAIKRVGPKLEAIRGELTIANVAKVQGWERDGFGSHIYRFVRNEMEIHRHDGKQHYFYVWNPDTDWYQTFEEQCRKRPLPTTFGGYSTDLATVCLWMSRNRSTLKETTSYGSTAVFHLLVPAYVPIVIEDKIEFHDSLFPLVVTGQQHRGAEFVWFNWQPQHPSQLTLRYIGMLDTRLPQAIEFGFRTVCAGGFGFIGLGLGSIVFPPLAAGVIGCWNVAAAGGVVMAGGAIHESLTTKGYRILGQPMFLCSQLSVRPPETDIRTRRGIPGHHESATYNQQGFRQ</sequence>
<name>A0ACD3Z6X4_FUSSC</name>
<evidence type="ECO:0000313" key="1">
    <source>
        <dbReference type="EMBL" id="UPK96980.1"/>
    </source>
</evidence>
<evidence type="ECO:0000313" key="2">
    <source>
        <dbReference type="Proteomes" id="UP000830768"/>
    </source>
</evidence>
<dbReference type="EMBL" id="CP090035">
    <property type="protein sequence ID" value="UPK96980.1"/>
    <property type="molecule type" value="Genomic_DNA"/>
</dbReference>
<organism evidence="1 2">
    <name type="scientific">Fusarium solani subsp. cucurbitae</name>
    <name type="common">Neocosmosporum cucurbitae</name>
    <dbReference type="NCBI Taxonomy" id="2747967"/>
    <lineage>
        <taxon>Eukaryota</taxon>
        <taxon>Fungi</taxon>
        <taxon>Dikarya</taxon>
        <taxon>Ascomycota</taxon>
        <taxon>Pezizomycotina</taxon>
        <taxon>Sordariomycetes</taxon>
        <taxon>Hypocreomycetidae</taxon>
        <taxon>Hypocreales</taxon>
        <taxon>Nectriaceae</taxon>
        <taxon>Fusarium</taxon>
        <taxon>Fusarium solani species complex</taxon>
    </lineage>
</organism>
<reference evidence="1" key="1">
    <citation type="submission" date="2021-11" db="EMBL/GenBank/DDBJ databases">
        <title>Fusarium solani-melongenae Genome sequencing and assembly.</title>
        <authorList>
            <person name="Xie S."/>
            <person name="Huang L."/>
            <person name="Zhang X."/>
        </authorList>
    </citation>
    <scope>NUCLEOTIDE SEQUENCE</scope>
    <source>
        <strain evidence="1">CRI 24-3</strain>
    </source>
</reference>
<proteinExistence type="predicted"/>
<accession>A0ACD3Z6X4</accession>
<dbReference type="Proteomes" id="UP000830768">
    <property type="component" value="Chromosome 6"/>
</dbReference>
<protein>
    <submittedName>
        <fullName evidence="1">Uncharacterized protein</fullName>
    </submittedName>
</protein>
<keyword evidence="2" id="KW-1185">Reference proteome</keyword>